<evidence type="ECO:0000313" key="2">
    <source>
        <dbReference type="EMBL" id="RYU79070.1"/>
    </source>
</evidence>
<dbReference type="OrthoDB" id="951040at2"/>
<dbReference type="Proteomes" id="UP000294155">
    <property type="component" value="Unassembled WGS sequence"/>
</dbReference>
<organism evidence="2 3">
    <name type="scientific">Hymenobacter persicinus</name>
    <dbReference type="NCBI Taxonomy" id="2025506"/>
    <lineage>
        <taxon>Bacteria</taxon>
        <taxon>Pseudomonadati</taxon>
        <taxon>Bacteroidota</taxon>
        <taxon>Cytophagia</taxon>
        <taxon>Cytophagales</taxon>
        <taxon>Hymenobacteraceae</taxon>
        <taxon>Hymenobacter</taxon>
    </lineage>
</organism>
<evidence type="ECO:0000313" key="3">
    <source>
        <dbReference type="Proteomes" id="UP000294155"/>
    </source>
</evidence>
<dbReference type="InterPro" id="IPR051354">
    <property type="entry name" value="Transposase_27_IS1"/>
</dbReference>
<reference evidence="2 3" key="1">
    <citation type="submission" date="2019-02" db="EMBL/GenBank/DDBJ databases">
        <title>Bacterial novel species isolated from soil.</title>
        <authorList>
            <person name="Jung H.-Y."/>
        </authorList>
    </citation>
    <scope>NUCLEOTIDE SEQUENCE [LARGE SCALE GENOMIC DNA]</scope>
    <source>
        <strain evidence="2 3">1-3-3-3</strain>
    </source>
</reference>
<dbReference type="RefSeq" id="WP_129921386.1">
    <property type="nucleotide sequence ID" value="NZ_SEWE01000022.1"/>
</dbReference>
<accession>A0A4Q5LAN7</accession>
<dbReference type="EMBL" id="SEWE01000022">
    <property type="protein sequence ID" value="RYU79070.1"/>
    <property type="molecule type" value="Genomic_DNA"/>
</dbReference>
<proteinExistence type="predicted"/>
<sequence>MSQPACPKCESTEATKSGVVGGRQRFKCKNCGYHFSVAKVGREVNTYYVIKALQLYVEGVSYREIERLLGVSHVSVMNWVKKYGMKAPRQTDYHPTYKILNQKELAEYFQNPANLKGAGLVVTELGDKYMMIRWERFRQG</sequence>
<evidence type="ECO:0000259" key="1">
    <source>
        <dbReference type="Pfam" id="PF06056"/>
    </source>
</evidence>
<dbReference type="Pfam" id="PF06056">
    <property type="entry name" value="Terminase_5"/>
    <property type="match status" value="1"/>
</dbReference>
<comment type="caution">
    <text evidence="2">The sequence shown here is derived from an EMBL/GenBank/DDBJ whole genome shotgun (WGS) entry which is preliminary data.</text>
</comment>
<dbReference type="InterPro" id="IPR009057">
    <property type="entry name" value="Homeodomain-like_sf"/>
</dbReference>
<dbReference type="PANTHER" id="PTHR33293">
    <property type="entry name" value="INSERTION ELEMENT IS1 1 PROTEIN INSB-RELATED"/>
    <property type="match status" value="1"/>
</dbReference>
<name>A0A4Q5LAN7_9BACT</name>
<gene>
    <name evidence="2" type="ORF">EWM57_11960</name>
</gene>
<dbReference type="PANTHER" id="PTHR33293:SF2">
    <property type="entry name" value="TRANSPOSASE"/>
    <property type="match status" value="1"/>
</dbReference>
<dbReference type="SUPFAM" id="SSF46689">
    <property type="entry name" value="Homeodomain-like"/>
    <property type="match status" value="1"/>
</dbReference>
<keyword evidence="3" id="KW-1185">Reference proteome</keyword>
<protein>
    <submittedName>
        <fullName evidence="2">IS1 family transposase</fullName>
    </submittedName>
</protein>
<dbReference type="AlphaFoldDB" id="A0A4Q5LAN7"/>
<dbReference type="Gene3D" id="1.10.10.60">
    <property type="entry name" value="Homeodomain-like"/>
    <property type="match status" value="1"/>
</dbReference>
<dbReference type="InterPro" id="IPR010332">
    <property type="entry name" value="ATPase_terminase-su_N"/>
</dbReference>
<feature type="domain" description="Terminase ATPase subunit N-terminal" evidence="1">
    <location>
        <begin position="51"/>
        <end position="85"/>
    </location>
</feature>